<reference evidence="1 2" key="2">
    <citation type="journal article" date="2022" name="Mol. Ecol. Resour.">
        <title>The genomes of chicory, endive, great burdock and yacon provide insights into Asteraceae paleo-polyploidization history and plant inulin production.</title>
        <authorList>
            <person name="Fan W."/>
            <person name="Wang S."/>
            <person name="Wang H."/>
            <person name="Wang A."/>
            <person name="Jiang F."/>
            <person name="Liu H."/>
            <person name="Zhao H."/>
            <person name="Xu D."/>
            <person name="Zhang Y."/>
        </authorList>
    </citation>
    <scope>NUCLEOTIDE SEQUENCE [LARGE SCALE GENOMIC DNA]</scope>
    <source>
        <strain evidence="2">cv. Niubang</strain>
    </source>
</reference>
<protein>
    <submittedName>
        <fullName evidence="1">Uncharacterized protein</fullName>
    </submittedName>
</protein>
<evidence type="ECO:0000313" key="2">
    <source>
        <dbReference type="Proteomes" id="UP001055879"/>
    </source>
</evidence>
<comment type="caution">
    <text evidence="1">The sequence shown here is derived from an EMBL/GenBank/DDBJ whole genome shotgun (WGS) entry which is preliminary data.</text>
</comment>
<reference evidence="2" key="1">
    <citation type="journal article" date="2022" name="Mol. Ecol. Resour.">
        <title>The genomes of chicory, endive, great burdock and yacon provide insights into Asteraceae palaeo-polyploidization history and plant inulin production.</title>
        <authorList>
            <person name="Fan W."/>
            <person name="Wang S."/>
            <person name="Wang H."/>
            <person name="Wang A."/>
            <person name="Jiang F."/>
            <person name="Liu H."/>
            <person name="Zhao H."/>
            <person name="Xu D."/>
            <person name="Zhang Y."/>
        </authorList>
    </citation>
    <scope>NUCLEOTIDE SEQUENCE [LARGE SCALE GENOMIC DNA]</scope>
    <source>
        <strain evidence="2">cv. Niubang</strain>
    </source>
</reference>
<keyword evidence="2" id="KW-1185">Reference proteome</keyword>
<name>A0ACB9BB43_ARCLA</name>
<proteinExistence type="predicted"/>
<dbReference type="EMBL" id="CM042052">
    <property type="protein sequence ID" value="KAI3719599.1"/>
    <property type="molecule type" value="Genomic_DNA"/>
</dbReference>
<organism evidence="1 2">
    <name type="scientific">Arctium lappa</name>
    <name type="common">Greater burdock</name>
    <name type="synonym">Lappa major</name>
    <dbReference type="NCBI Taxonomy" id="4217"/>
    <lineage>
        <taxon>Eukaryota</taxon>
        <taxon>Viridiplantae</taxon>
        <taxon>Streptophyta</taxon>
        <taxon>Embryophyta</taxon>
        <taxon>Tracheophyta</taxon>
        <taxon>Spermatophyta</taxon>
        <taxon>Magnoliopsida</taxon>
        <taxon>eudicotyledons</taxon>
        <taxon>Gunneridae</taxon>
        <taxon>Pentapetalae</taxon>
        <taxon>asterids</taxon>
        <taxon>campanulids</taxon>
        <taxon>Asterales</taxon>
        <taxon>Asteraceae</taxon>
        <taxon>Carduoideae</taxon>
        <taxon>Cardueae</taxon>
        <taxon>Arctiinae</taxon>
        <taxon>Arctium</taxon>
    </lineage>
</organism>
<dbReference type="Proteomes" id="UP001055879">
    <property type="component" value="Linkage Group LG06"/>
</dbReference>
<gene>
    <name evidence="1" type="ORF">L6452_20501</name>
</gene>
<sequence>MGFDLNPFLNLQLMDEQQSSGPNPIPSVLLRARRNTGDLSPFNSAIFLREHTSNGGGFELYNDDDGAGLV</sequence>
<accession>A0ACB9BB43</accession>
<evidence type="ECO:0000313" key="1">
    <source>
        <dbReference type="EMBL" id="KAI3719599.1"/>
    </source>
</evidence>